<name>A0ABU7S8B9_9ACTN</name>
<feature type="transmembrane region" description="Helical" evidence="1">
    <location>
        <begin position="79"/>
        <end position="100"/>
    </location>
</feature>
<feature type="transmembrane region" description="Helical" evidence="1">
    <location>
        <begin position="236"/>
        <end position="256"/>
    </location>
</feature>
<evidence type="ECO:0000256" key="1">
    <source>
        <dbReference type="SAM" id="Phobius"/>
    </source>
</evidence>
<dbReference type="Pfam" id="PF19124">
    <property type="entry name" value="DUF5808"/>
    <property type="match status" value="1"/>
</dbReference>
<dbReference type="InterPro" id="IPR043831">
    <property type="entry name" value="DUF5808"/>
</dbReference>
<reference evidence="3 4" key="1">
    <citation type="submission" date="2024-01" db="EMBL/GenBank/DDBJ databases">
        <title>Genome insights into Plantactinospora veratri sp. nov.</title>
        <authorList>
            <person name="Wang L."/>
        </authorList>
    </citation>
    <scope>NUCLEOTIDE SEQUENCE [LARGE SCALE GENOMIC DNA]</scope>
    <source>
        <strain evidence="3 4">NEAU-FHS4</strain>
    </source>
</reference>
<evidence type="ECO:0000313" key="3">
    <source>
        <dbReference type="EMBL" id="MEE6306190.1"/>
    </source>
</evidence>
<feature type="transmembrane region" description="Helical" evidence="1">
    <location>
        <begin position="184"/>
        <end position="206"/>
    </location>
</feature>
<dbReference type="Proteomes" id="UP001339911">
    <property type="component" value="Unassembled WGS sequence"/>
</dbReference>
<feature type="transmembrane region" description="Helical" evidence="1">
    <location>
        <begin position="351"/>
        <end position="370"/>
    </location>
</feature>
<proteinExistence type="predicted"/>
<keyword evidence="1" id="KW-1133">Transmembrane helix</keyword>
<keyword evidence="1" id="KW-0472">Membrane</keyword>
<evidence type="ECO:0000313" key="4">
    <source>
        <dbReference type="Proteomes" id="UP001339911"/>
    </source>
</evidence>
<dbReference type="RefSeq" id="WP_331206554.1">
    <property type="nucleotide sequence ID" value="NZ_JAZGQL010000004.1"/>
</dbReference>
<dbReference type="PANTHER" id="PTHR37810:SF9">
    <property type="entry name" value="MEMBRANE PROTEIN"/>
    <property type="match status" value="1"/>
</dbReference>
<feature type="transmembrane region" description="Helical" evidence="1">
    <location>
        <begin position="262"/>
        <end position="285"/>
    </location>
</feature>
<feature type="transmembrane region" description="Helical" evidence="1">
    <location>
        <begin position="55"/>
        <end position="73"/>
    </location>
</feature>
<keyword evidence="1" id="KW-0812">Transmembrane</keyword>
<feature type="transmembrane region" description="Helical" evidence="1">
    <location>
        <begin position="140"/>
        <end position="159"/>
    </location>
</feature>
<accession>A0ABU7S8B9</accession>
<sequence length="371" mass="39577">MTVAWISVALFTIAGSAWIMPAVQRPTLPFGVRVPAQRAGDAAIAGQIRTFRSRVAVGGLLGLSAGIALMLAVDGDEETVALVGLVPMVALMLLVGLFYLRARQAIQRVKAEDGWYSGVTQRVAVDTSLRTGPERLPWPWVLPALLVPLVTLAVGIASYPEMPERVPMRTNGSTVVAWQAKSPWVVGVPVALELATTVLLVALLAWSYRSRADLDPSAPKRSAAQHRLFLRRISRALLVLAACGNLTILCAFLPMWQGRAPGPLATAAMVLSTLLGTAYLLVVALRAGQGGSRIATVEAPAAERPDTAHADDDRYWRLAGLCYVNRDDPAILVQKRIGIGWTLNFGNPRSLLLLTAVLAALLAGILVPALV</sequence>
<feature type="domain" description="DUF5808" evidence="2">
    <location>
        <begin position="326"/>
        <end position="350"/>
    </location>
</feature>
<gene>
    <name evidence="3" type="ORF">V1634_05010</name>
</gene>
<protein>
    <submittedName>
        <fullName evidence="3">DUF5808 domain-containing protein</fullName>
    </submittedName>
</protein>
<dbReference type="PANTHER" id="PTHR37810">
    <property type="entry name" value="IMMUNITY PROTEIN SDPI"/>
    <property type="match status" value="1"/>
</dbReference>
<organism evidence="3 4">
    <name type="scientific">Plantactinospora veratri</name>
    <dbReference type="NCBI Taxonomy" id="1436122"/>
    <lineage>
        <taxon>Bacteria</taxon>
        <taxon>Bacillati</taxon>
        <taxon>Actinomycetota</taxon>
        <taxon>Actinomycetes</taxon>
        <taxon>Micromonosporales</taxon>
        <taxon>Micromonosporaceae</taxon>
        <taxon>Plantactinospora</taxon>
    </lineage>
</organism>
<evidence type="ECO:0000259" key="2">
    <source>
        <dbReference type="Pfam" id="PF19124"/>
    </source>
</evidence>
<feature type="transmembrane region" description="Helical" evidence="1">
    <location>
        <begin position="6"/>
        <end position="23"/>
    </location>
</feature>
<comment type="caution">
    <text evidence="3">The sequence shown here is derived from an EMBL/GenBank/DDBJ whole genome shotgun (WGS) entry which is preliminary data.</text>
</comment>
<keyword evidence="4" id="KW-1185">Reference proteome</keyword>
<dbReference type="EMBL" id="JAZGQL010000004">
    <property type="protein sequence ID" value="MEE6306190.1"/>
    <property type="molecule type" value="Genomic_DNA"/>
</dbReference>